<name>A0A6J5QKA7_9CAUD</name>
<dbReference type="GO" id="GO:0016779">
    <property type="term" value="F:nucleotidyltransferase activity"/>
    <property type="evidence" value="ECO:0007669"/>
    <property type="project" value="UniProtKB-KW"/>
</dbReference>
<dbReference type="InterPro" id="IPR014729">
    <property type="entry name" value="Rossmann-like_a/b/a_fold"/>
</dbReference>
<reference evidence="4" key="1">
    <citation type="submission" date="2020-05" db="EMBL/GenBank/DDBJ databases">
        <authorList>
            <person name="Chiriac C."/>
            <person name="Salcher M."/>
            <person name="Ghai R."/>
            <person name="Kavagutti S V."/>
        </authorList>
    </citation>
    <scope>NUCLEOTIDE SEQUENCE</scope>
</reference>
<evidence type="ECO:0000259" key="3">
    <source>
        <dbReference type="Pfam" id="PF01467"/>
    </source>
</evidence>
<sequence length="133" mass="15382">MIIGFTCGAFDLLHSGHLAMLATCKKQCDYLVVGLHSDPTIDRPTKNKPIQTMFERWMQLNTCKFVDEIIPYDTERDLVNMMATLKINKRFVGMDHQLDKITGQSICERRGINIVYTERLHDYSSSELRGRLK</sequence>
<organism evidence="4">
    <name type="scientific">uncultured Caudovirales phage</name>
    <dbReference type="NCBI Taxonomy" id="2100421"/>
    <lineage>
        <taxon>Viruses</taxon>
        <taxon>Duplodnaviria</taxon>
        <taxon>Heunggongvirae</taxon>
        <taxon>Uroviricota</taxon>
        <taxon>Caudoviricetes</taxon>
        <taxon>Peduoviridae</taxon>
        <taxon>Maltschvirus</taxon>
        <taxon>Maltschvirus maltsch</taxon>
    </lineage>
</organism>
<gene>
    <name evidence="4" type="ORF">UFOVP1071_74</name>
</gene>
<evidence type="ECO:0000313" key="4">
    <source>
        <dbReference type="EMBL" id="CAB4181881.1"/>
    </source>
</evidence>
<dbReference type="NCBIfam" id="TIGR00125">
    <property type="entry name" value="cyt_tran_rel"/>
    <property type="match status" value="1"/>
</dbReference>
<evidence type="ECO:0000256" key="2">
    <source>
        <dbReference type="ARBA" id="ARBA00022695"/>
    </source>
</evidence>
<accession>A0A6J5QKA7</accession>
<keyword evidence="2 4" id="KW-0548">Nucleotidyltransferase</keyword>
<dbReference type="InterPro" id="IPR004821">
    <property type="entry name" value="Cyt_trans-like"/>
</dbReference>
<dbReference type="Pfam" id="PF01467">
    <property type="entry name" value="CTP_transf_like"/>
    <property type="match status" value="1"/>
</dbReference>
<dbReference type="Gene3D" id="3.40.50.620">
    <property type="entry name" value="HUPs"/>
    <property type="match status" value="1"/>
</dbReference>
<dbReference type="PANTHER" id="PTHR43793">
    <property type="entry name" value="FAD SYNTHASE"/>
    <property type="match status" value="1"/>
</dbReference>
<proteinExistence type="predicted"/>
<dbReference type="EMBL" id="LR797022">
    <property type="protein sequence ID" value="CAB4181881.1"/>
    <property type="molecule type" value="Genomic_DNA"/>
</dbReference>
<feature type="domain" description="Cytidyltransferase-like" evidence="3">
    <location>
        <begin position="5"/>
        <end position="130"/>
    </location>
</feature>
<evidence type="ECO:0000256" key="1">
    <source>
        <dbReference type="ARBA" id="ARBA00022679"/>
    </source>
</evidence>
<dbReference type="PANTHER" id="PTHR43793:SF1">
    <property type="entry name" value="FAD SYNTHASE"/>
    <property type="match status" value="1"/>
</dbReference>
<protein>
    <submittedName>
        <fullName evidence="4">TagD Cytidylyltransferase</fullName>
    </submittedName>
</protein>
<keyword evidence="1 4" id="KW-0808">Transferase</keyword>
<dbReference type="SUPFAM" id="SSF52374">
    <property type="entry name" value="Nucleotidylyl transferase"/>
    <property type="match status" value="1"/>
</dbReference>
<dbReference type="InterPro" id="IPR050385">
    <property type="entry name" value="Archaeal_FAD_synthase"/>
</dbReference>